<gene>
    <name evidence="1" type="ORF">UFOPK3317_00410</name>
</gene>
<evidence type="ECO:0000313" key="1">
    <source>
        <dbReference type="EMBL" id="CAB4861038.1"/>
    </source>
</evidence>
<name>A0A6J7CW68_9ZZZZ</name>
<reference evidence="1" key="1">
    <citation type="submission" date="2020-05" db="EMBL/GenBank/DDBJ databases">
        <authorList>
            <person name="Chiriac C."/>
            <person name="Salcher M."/>
            <person name="Ghai R."/>
            <person name="Kavagutti S V."/>
        </authorList>
    </citation>
    <scope>NUCLEOTIDE SEQUENCE</scope>
</reference>
<sequence length="213" mass="22897">MIRGWFVARSFGMIEITNYATSALSVSLEDGSEAQFPFPLMTASPIKSNLDLLPAVLESVPVALIDYARIGDLAMNAYTRLTEFGKMMTPDAPETSSLSGVLKDWIMDGVRPKGSAPIPNELAGTTRESQTARVDSLLSFLNMYLDGQLDENSGDRFGGYRGLLNEVPVPGSLDRMGGAWELRQDLVMALEQISGMVTGARLSISRGGSIGIG</sequence>
<dbReference type="EMBL" id="CAFBLK010000050">
    <property type="protein sequence ID" value="CAB4861038.1"/>
    <property type="molecule type" value="Genomic_DNA"/>
</dbReference>
<protein>
    <submittedName>
        <fullName evidence="1">Unannotated protein</fullName>
    </submittedName>
</protein>
<proteinExistence type="predicted"/>
<dbReference type="AlphaFoldDB" id="A0A6J7CW68"/>
<organism evidence="1">
    <name type="scientific">freshwater metagenome</name>
    <dbReference type="NCBI Taxonomy" id="449393"/>
    <lineage>
        <taxon>unclassified sequences</taxon>
        <taxon>metagenomes</taxon>
        <taxon>ecological metagenomes</taxon>
    </lineage>
</organism>
<accession>A0A6J7CW68</accession>